<dbReference type="InterPro" id="IPR057601">
    <property type="entry name" value="Oar-like_b-barrel"/>
</dbReference>
<evidence type="ECO:0000256" key="7">
    <source>
        <dbReference type="PROSITE-ProRule" id="PRU01360"/>
    </source>
</evidence>
<dbReference type="InterPro" id="IPR039426">
    <property type="entry name" value="TonB-dep_rcpt-like"/>
</dbReference>
<reference evidence="11 12" key="1">
    <citation type="submission" date="2024-09" db="EMBL/GenBank/DDBJ databases">
        <title>Laminarin stimulates single cell rates of sulfate reduction while oxygen inhibits transcriptomic activity in coastal marine sediment.</title>
        <authorList>
            <person name="Lindsay M."/>
            <person name="Orcutt B."/>
            <person name="Emerson D."/>
            <person name="Stepanauskas R."/>
            <person name="D'Angelo T."/>
        </authorList>
    </citation>
    <scope>NUCLEOTIDE SEQUENCE [LARGE SCALE GENOMIC DNA]</scope>
    <source>
        <strain evidence="11">SAG AM-311-K15</strain>
    </source>
</reference>
<dbReference type="EMBL" id="JBHPBY010000626">
    <property type="protein sequence ID" value="MFC1853856.1"/>
    <property type="molecule type" value="Genomic_DNA"/>
</dbReference>
<proteinExistence type="inferred from homology"/>
<dbReference type="PANTHER" id="PTHR30069">
    <property type="entry name" value="TONB-DEPENDENT OUTER MEMBRANE RECEPTOR"/>
    <property type="match status" value="1"/>
</dbReference>
<evidence type="ECO:0000256" key="4">
    <source>
        <dbReference type="ARBA" id="ARBA00022692"/>
    </source>
</evidence>
<evidence type="ECO:0000313" key="12">
    <source>
        <dbReference type="Proteomes" id="UP001594351"/>
    </source>
</evidence>
<dbReference type="PROSITE" id="PS52016">
    <property type="entry name" value="TONB_DEPENDENT_REC_3"/>
    <property type="match status" value="1"/>
</dbReference>
<dbReference type="InterPro" id="IPR012910">
    <property type="entry name" value="Plug_dom"/>
</dbReference>
<gene>
    <name evidence="11" type="ORF">ACFL27_27035</name>
</gene>
<keyword evidence="11" id="KW-0675">Receptor</keyword>
<evidence type="ECO:0000256" key="1">
    <source>
        <dbReference type="ARBA" id="ARBA00004571"/>
    </source>
</evidence>
<feature type="signal peptide" evidence="8">
    <location>
        <begin position="1"/>
        <end position="22"/>
    </location>
</feature>
<evidence type="ECO:0000313" key="11">
    <source>
        <dbReference type="EMBL" id="MFC1853856.1"/>
    </source>
</evidence>
<keyword evidence="3 7" id="KW-1134">Transmembrane beta strand</keyword>
<dbReference type="Proteomes" id="UP001594351">
    <property type="component" value="Unassembled WGS sequence"/>
</dbReference>
<evidence type="ECO:0000256" key="8">
    <source>
        <dbReference type="SAM" id="SignalP"/>
    </source>
</evidence>
<dbReference type="Gene3D" id="2.60.40.1120">
    <property type="entry name" value="Carboxypeptidase-like, regulatory domain"/>
    <property type="match status" value="1"/>
</dbReference>
<keyword evidence="2 7" id="KW-0813">Transport</keyword>
<dbReference type="Gene3D" id="2.40.170.20">
    <property type="entry name" value="TonB-dependent receptor, beta-barrel domain"/>
    <property type="match status" value="1"/>
</dbReference>
<dbReference type="InterPro" id="IPR037066">
    <property type="entry name" value="Plug_dom_sf"/>
</dbReference>
<feature type="chain" id="PRO_5045928271" evidence="8">
    <location>
        <begin position="23"/>
        <end position="904"/>
    </location>
</feature>
<name>A0ABV6Z5X5_UNCC1</name>
<evidence type="ECO:0000259" key="10">
    <source>
        <dbReference type="Pfam" id="PF25183"/>
    </source>
</evidence>
<evidence type="ECO:0000259" key="9">
    <source>
        <dbReference type="Pfam" id="PF07715"/>
    </source>
</evidence>
<sequence length="904" mass="102974">MKKYSVFLAIIMALVLGQVSEAALTGNITGKVIDSTGQPMPGVLVIVTGTGLPGARSDTTRQDGVYRIVLLPPGKYTLRAELTGFKTVEHQEIEVNINETTKLNFALEVATFEEVVVVTAEAPVLDTKSTTVGIHVDREFTERLPNSDQFQDAFAMGGATTGGDNPRVAGGTDYDNLYLYDGVDTTDPVTNTFSSNLNADAIEEVEVQTGGYSAEYGKAMGGIVNAVTKSGGNEFEGIIRFKYENDALNSKRKDEETRGEYTVKDNFEPTFSLGGPILKDKIWFFISYRRTQDHTSLDVRESRDPETNDYTLTSIDRDQLWQYWVTKFNWAVNASHNIEVSYSSDPAVVPNYDPAGTLNRSPQAQGHWEQGGDRVGMIWTYIHSSNLYFDSKFGYFNSYIYQSPENDSGLPAIWDRRANIWYQNFDQIDDNDREKWSLSTIATFIKDSWKGTHEFKTGLEYQSVTERRYFNYTTGEYYATDWYQTEREAPYRRYNILDPQAEKNRGHVVSFFIQDSWEIVPGVTINPGLRYDRSTYINKEGTTVHTFDGMIAPRLGLSWDLQNNGKSKAYFSFGRYYNTYDLTITGAEPGPTAISQTWSYDPTNPDADADGYYLLNTSGGDVSLDILDSDLKPEYADEFVIGYDQEIMARFSAGARFIYKITRDIIEDEGFWEDEQGNIHRASQVDMNDEAAILEWYEKFSDEYRYYYTNPSDAYRDYIAVEFHSTARTDNLSLEFSYTFAKTTGTTDNMRPSGNGMQHFSEYFDTPFLCHNIDGRLFYDVPHYIKLFASYRLPWGFSVGTHSWFKSGYTYNHYVDDPYSDTYTDTFPEGGRGSHRYPDVFMVDLSLQKDFNFGRWGMLTAMIDVSNALDNQLVLAKVEEDANFGQEIGWGTPRSVLFQLKYEF</sequence>
<feature type="domain" description="TonB-dependent transporter Oar-like beta-barrel" evidence="10">
    <location>
        <begin position="227"/>
        <end position="296"/>
    </location>
</feature>
<protein>
    <submittedName>
        <fullName evidence="11">TonB-dependent receptor domain-containing protein</fullName>
    </submittedName>
</protein>
<feature type="domain" description="TonB-dependent receptor plug" evidence="9">
    <location>
        <begin position="157"/>
        <end position="223"/>
    </location>
</feature>
<dbReference type="InterPro" id="IPR008969">
    <property type="entry name" value="CarboxyPept-like_regulatory"/>
</dbReference>
<evidence type="ECO:0000256" key="6">
    <source>
        <dbReference type="ARBA" id="ARBA00023237"/>
    </source>
</evidence>
<dbReference type="Pfam" id="PF25183">
    <property type="entry name" value="OMP_b-brl_4"/>
    <property type="match status" value="2"/>
</dbReference>
<evidence type="ECO:0000256" key="3">
    <source>
        <dbReference type="ARBA" id="ARBA00022452"/>
    </source>
</evidence>
<comment type="caution">
    <text evidence="11">The sequence shown here is derived from an EMBL/GenBank/DDBJ whole genome shotgun (WGS) entry which is preliminary data.</text>
</comment>
<comment type="subcellular location">
    <subcellularLocation>
        <location evidence="1 7">Cell outer membrane</location>
        <topology evidence="1 7">Multi-pass membrane protein</topology>
    </subcellularLocation>
</comment>
<dbReference type="Pfam" id="PF07715">
    <property type="entry name" value="Plug"/>
    <property type="match status" value="1"/>
</dbReference>
<comment type="similarity">
    <text evidence="7">Belongs to the TonB-dependent receptor family.</text>
</comment>
<evidence type="ECO:0000256" key="5">
    <source>
        <dbReference type="ARBA" id="ARBA00023136"/>
    </source>
</evidence>
<dbReference type="Gene3D" id="2.170.130.10">
    <property type="entry name" value="TonB-dependent receptor, plug domain"/>
    <property type="match status" value="1"/>
</dbReference>
<dbReference type="SUPFAM" id="SSF56935">
    <property type="entry name" value="Porins"/>
    <property type="match status" value="1"/>
</dbReference>
<keyword evidence="12" id="KW-1185">Reference proteome</keyword>
<dbReference type="InterPro" id="IPR036942">
    <property type="entry name" value="Beta-barrel_TonB_sf"/>
</dbReference>
<keyword evidence="5 7" id="KW-0472">Membrane</keyword>
<organism evidence="11 12">
    <name type="scientific">candidate division CSSED10-310 bacterium</name>
    <dbReference type="NCBI Taxonomy" id="2855610"/>
    <lineage>
        <taxon>Bacteria</taxon>
        <taxon>Bacteria division CSSED10-310</taxon>
    </lineage>
</organism>
<keyword evidence="6 7" id="KW-0998">Cell outer membrane</keyword>
<keyword evidence="8" id="KW-0732">Signal</keyword>
<dbReference type="PANTHER" id="PTHR30069:SF46">
    <property type="entry name" value="OAR PROTEIN"/>
    <property type="match status" value="1"/>
</dbReference>
<accession>A0ABV6Z5X5</accession>
<evidence type="ECO:0000256" key="2">
    <source>
        <dbReference type="ARBA" id="ARBA00022448"/>
    </source>
</evidence>
<feature type="domain" description="TonB-dependent transporter Oar-like beta-barrel" evidence="10">
    <location>
        <begin position="305"/>
        <end position="548"/>
    </location>
</feature>
<dbReference type="SUPFAM" id="SSF49464">
    <property type="entry name" value="Carboxypeptidase regulatory domain-like"/>
    <property type="match status" value="1"/>
</dbReference>
<keyword evidence="4 7" id="KW-0812">Transmembrane</keyword>
<dbReference type="Pfam" id="PF13620">
    <property type="entry name" value="CarboxypepD_reg"/>
    <property type="match status" value="1"/>
</dbReference>